<proteinExistence type="predicted"/>
<gene>
    <name evidence="1" type="ORF">DI525_02015</name>
</gene>
<dbReference type="Proteomes" id="UP000249432">
    <property type="component" value="Unassembled WGS sequence"/>
</dbReference>
<sequence>MKSLTERLKKLAISHAKLKQTTVGTKEHQQAMDSMVAAVNSVVEIAATLPQGFDKHYQNLQQTVHGILTRSTPLTRS</sequence>
<evidence type="ECO:0000313" key="2">
    <source>
        <dbReference type="Proteomes" id="UP000249432"/>
    </source>
</evidence>
<protein>
    <submittedName>
        <fullName evidence="1">Uncharacterized protein</fullName>
    </submittedName>
</protein>
<dbReference type="AlphaFoldDB" id="A0A2W5T3V7"/>
<reference evidence="1 2" key="1">
    <citation type="submission" date="2017-08" db="EMBL/GenBank/DDBJ databases">
        <title>Infants hospitalized years apart are colonized by the same room-sourced microbial strains.</title>
        <authorList>
            <person name="Brooks B."/>
            <person name="Olm M.R."/>
            <person name="Firek B.A."/>
            <person name="Baker R."/>
            <person name="Thomas B.C."/>
            <person name="Morowitz M.J."/>
            <person name="Banfield J.F."/>
        </authorList>
    </citation>
    <scope>NUCLEOTIDE SEQUENCE [LARGE SCALE GENOMIC DNA]</scope>
    <source>
        <strain evidence="1">S2_003_000_R1_3</strain>
    </source>
</reference>
<accession>A0A2W5T3V7</accession>
<comment type="caution">
    <text evidence="1">The sequence shown here is derived from an EMBL/GenBank/DDBJ whole genome shotgun (WGS) entry which is preliminary data.</text>
</comment>
<dbReference type="RefSeq" id="WP_303734136.1">
    <property type="nucleotide sequence ID" value="NZ_CAKZHK010000007.1"/>
</dbReference>
<dbReference type="EMBL" id="QFRA01000003">
    <property type="protein sequence ID" value="PZR06105.1"/>
    <property type="molecule type" value="Genomic_DNA"/>
</dbReference>
<name>A0A2W5T3V7_9CORY</name>
<organism evidence="1 2">
    <name type="scientific">Corynebacterium kroppenstedtii</name>
    <dbReference type="NCBI Taxonomy" id="161879"/>
    <lineage>
        <taxon>Bacteria</taxon>
        <taxon>Bacillati</taxon>
        <taxon>Actinomycetota</taxon>
        <taxon>Actinomycetes</taxon>
        <taxon>Mycobacteriales</taxon>
        <taxon>Corynebacteriaceae</taxon>
        <taxon>Corynebacterium</taxon>
    </lineage>
</organism>
<evidence type="ECO:0000313" key="1">
    <source>
        <dbReference type="EMBL" id="PZR06105.1"/>
    </source>
</evidence>